<keyword evidence="3" id="KW-1003">Cell membrane</keyword>
<keyword evidence="6 8" id="KW-1133">Transmembrane helix</keyword>
<dbReference type="InterPro" id="IPR003004">
    <property type="entry name" value="GspF/PilC"/>
</dbReference>
<sequence>MRFQIKGMRKEAEVVSLVLDAPSPTDARRLAEHQGLKVLSLRAERRWSPARWRRREAFALVLFSQELTTLLNAGLALIDALESLAEKESDAQARKILGDLVRLLYEGKSFSQALGEFPAVFPPLYVALVQSSEKTGAVGDALGRYVAYRSRMDEVRQKIVSASVYPLLLLLVGNGVLLFLIGYVVPRFSLVFEGLGSNLPWLSQVLLKVGQFIHTHQTALLGSLVPVLIALVVLLRQERVQRALGRLVERVPTIRERLFIYEMARFYRSLGILLQGGIPILTALGMVRGLLGPASRARLERASERIREGHALSRSLEENRLATPVSLRMLRAGEQAGNLGVMMERTADFYDEETGRWIDWFVRLFEPLLMTFIGLIIGVIVILMYMPIFELASSIQ</sequence>
<dbReference type="InterPro" id="IPR042094">
    <property type="entry name" value="T2SS_GspF_sf"/>
</dbReference>
<evidence type="ECO:0000313" key="10">
    <source>
        <dbReference type="EMBL" id="SEP60161.1"/>
    </source>
</evidence>
<dbReference type="InterPro" id="IPR018076">
    <property type="entry name" value="T2SS_GspF_dom"/>
</dbReference>
<dbReference type="Pfam" id="PF00482">
    <property type="entry name" value="T2SSF"/>
    <property type="match status" value="2"/>
</dbReference>
<feature type="domain" description="Type II secretion system protein GspF" evidence="9">
    <location>
        <begin position="63"/>
        <end position="186"/>
    </location>
</feature>
<evidence type="ECO:0000313" key="11">
    <source>
        <dbReference type="Proteomes" id="UP000199267"/>
    </source>
</evidence>
<organism evidence="10 11">
    <name type="scientific">Azotobacter beijerinckii</name>
    <dbReference type="NCBI Taxonomy" id="170623"/>
    <lineage>
        <taxon>Bacteria</taxon>
        <taxon>Pseudomonadati</taxon>
        <taxon>Pseudomonadota</taxon>
        <taxon>Gammaproteobacteria</taxon>
        <taxon>Pseudomonadales</taxon>
        <taxon>Pseudomonadaceae</taxon>
        <taxon>Azotobacter</taxon>
    </lineage>
</organism>
<dbReference type="GO" id="GO:0005886">
    <property type="term" value="C:plasma membrane"/>
    <property type="evidence" value="ECO:0007669"/>
    <property type="project" value="UniProtKB-SubCell"/>
</dbReference>
<feature type="domain" description="Type II secretion system protein GspF" evidence="9">
    <location>
        <begin position="266"/>
        <end position="387"/>
    </location>
</feature>
<evidence type="ECO:0000256" key="5">
    <source>
        <dbReference type="ARBA" id="ARBA00022692"/>
    </source>
</evidence>
<evidence type="ECO:0000256" key="4">
    <source>
        <dbReference type="ARBA" id="ARBA00022519"/>
    </source>
</evidence>
<feature type="transmembrane region" description="Helical" evidence="8">
    <location>
        <begin position="216"/>
        <end position="235"/>
    </location>
</feature>
<gene>
    <name evidence="10" type="ORF">SAMN04244573_00147</name>
</gene>
<keyword evidence="7 8" id="KW-0472">Membrane</keyword>
<feature type="transmembrane region" description="Helical" evidence="8">
    <location>
        <begin position="270"/>
        <end position="291"/>
    </location>
</feature>
<evidence type="ECO:0000256" key="6">
    <source>
        <dbReference type="ARBA" id="ARBA00022989"/>
    </source>
</evidence>
<comment type="subcellular location">
    <subcellularLocation>
        <location evidence="1">Cell inner membrane</location>
        <topology evidence="1">Multi-pass membrane protein</topology>
    </subcellularLocation>
</comment>
<dbReference type="PANTHER" id="PTHR30012:SF7">
    <property type="entry name" value="PROTEIN TRANSPORT PROTEIN HOFC HOMOLOG"/>
    <property type="match status" value="1"/>
</dbReference>
<reference evidence="10 11" key="1">
    <citation type="submission" date="2016-10" db="EMBL/GenBank/DDBJ databases">
        <authorList>
            <person name="de Groot N.N."/>
        </authorList>
    </citation>
    <scope>NUCLEOTIDE SEQUENCE [LARGE SCALE GENOMIC DNA]</scope>
    <source>
        <strain evidence="10 11">DSM 378</strain>
    </source>
</reference>
<evidence type="ECO:0000259" key="9">
    <source>
        <dbReference type="Pfam" id="PF00482"/>
    </source>
</evidence>
<dbReference type="GO" id="GO:0015628">
    <property type="term" value="P:protein secretion by the type II secretion system"/>
    <property type="evidence" value="ECO:0007669"/>
    <property type="project" value="TreeGrafter"/>
</dbReference>
<protein>
    <submittedName>
        <fullName evidence="10">Type II secretion system protein F (GspF)</fullName>
    </submittedName>
</protein>
<dbReference type="Proteomes" id="UP000199267">
    <property type="component" value="Unassembled WGS sequence"/>
</dbReference>
<evidence type="ECO:0000256" key="8">
    <source>
        <dbReference type="SAM" id="Phobius"/>
    </source>
</evidence>
<keyword evidence="4" id="KW-0997">Cell inner membrane</keyword>
<accession>A0A1H8Z761</accession>
<evidence type="ECO:0000256" key="1">
    <source>
        <dbReference type="ARBA" id="ARBA00004429"/>
    </source>
</evidence>
<name>A0A1H8Z761_9GAMM</name>
<evidence type="ECO:0000256" key="3">
    <source>
        <dbReference type="ARBA" id="ARBA00022475"/>
    </source>
</evidence>
<keyword evidence="5 8" id="KW-0812">Transmembrane</keyword>
<proteinExistence type="inferred from homology"/>
<dbReference type="EMBL" id="FOFJ01000001">
    <property type="protein sequence ID" value="SEP60161.1"/>
    <property type="molecule type" value="Genomic_DNA"/>
</dbReference>
<dbReference type="AlphaFoldDB" id="A0A1H8Z761"/>
<dbReference type="PRINTS" id="PR00812">
    <property type="entry name" value="BCTERIALGSPF"/>
</dbReference>
<dbReference type="Gene3D" id="1.20.81.30">
    <property type="entry name" value="Type II secretion system (T2SS), domain F"/>
    <property type="match status" value="2"/>
</dbReference>
<dbReference type="PANTHER" id="PTHR30012">
    <property type="entry name" value="GENERAL SECRETION PATHWAY PROTEIN"/>
    <property type="match status" value="1"/>
</dbReference>
<dbReference type="RefSeq" id="WP_090618765.1">
    <property type="nucleotide sequence ID" value="NZ_FOFJ01000001.1"/>
</dbReference>
<feature type="transmembrane region" description="Helical" evidence="8">
    <location>
        <begin position="368"/>
        <end position="388"/>
    </location>
</feature>
<comment type="similarity">
    <text evidence="2">Belongs to the GSP F family.</text>
</comment>
<evidence type="ECO:0000256" key="7">
    <source>
        <dbReference type="ARBA" id="ARBA00023136"/>
    </source>
</evidence>
<feature type="transmembrane region" description="Helical" evidence="8">
    <location>
        <begin position="159"/>
        <end position="185"/>
    </location>
</feature>
<evidence type="ECO:0000256" key="2">
    <source>
        <dbReference type="ARBA" id="ARBA00005745"/>
    </source>
</evidence>